<evidence type="ECO:0000313" key="1">
    <source>
        <dbReference type="EMBL" id="KLN61739.1"/>
    </source>
</evidence>
<accession>A0A0H2MGM3</accession>
<proteinExistence type="predicted"/>
<gene>
    <name evidence="1" type="ORF">WH96_05385</name>
</gene>
<reference evidence="1 2" key="1">
    <citation type="submission" date="2015-03" db="EMBL/GenBank/DDBJ databases">
        <title>Genome Sequence of Kiloniella spongiae MEBiC09566, isolated from a marine sponge.</title>
        <authorList>
            <person name="Shao Z."/>
            <person name="Wang L."/>
            <person name="Li X."/>
        </authorList>
    </citation>
    <scope>NUCLEOTIDE SEQUENCE [LARGE SCALE GENOMIC DNA]</scope>
    <source>
        <strain evidence="1 2">MEBiC09566</strain>
    </source>
</reference>
<name>A0A0H2MGM3_9PROT</name>
<dbReference type="AlphaFoldDB" id="A0A0H2MGM3"/>
<evidence type="ECO:0000313" key="2">
    <source>
        <dbReference type="Proteomes" id="UP000035444"/>
    </source>
</evidence>
<dbReference type="EMBL" id="LAQL01000003">
    <property type="protein sequence ID" value="KLN61739.1"/>
    <property type="molecule type" value="Genomic_DNA"/>
</dbReference>
<dbReference type="RefSeq" id="WP_047763075.1">
    <property type="nucleotide sequence ID" value="NZ_LAQL01000003.1"/>
</dbReference>
<organism evidence="1 2">
    <name type="scientific">Kiloniella spongiae</name>
    <dbReference type="NCBI Taxonomy" id="1489064"/>
    <lineage>
        <taxon>Bacteria</taxon>
        <taxon>Pseudomonadati</taxon>
        <taxon>Pseudomonadota</taxon>
        <taxon>Alphaproteobacteria</taxon>
        <taxon>Rhodospirillales</taxon>
        <taxon>Kiloniellaceae</taxon>
        <taxon>Kiloniella</taxon>
    </lineage>
</organism>
<dbReference type="STRING" id="1489064.WH96_05385"/>
<dbReference type="OrthoDB" id="5348860at2"/>
<dbReference type="Proteomes" id="UP000035444">
    <property type="component" value="Unassembled WGS sequence"/>
</dbReference>
<keyword evidence="2" id="KW-1185">Reference proteome</keyword>
<comment type="caution">
    <text evidence="1">The sequence shown here is derived from an EMBL/GenBank/DDBJ whole genome shotgun (WGS) entry which is preliminary data.</text>
</comment>
<protein>
    <submittedName>
        <fullName evidence="1">Uncharacterized protein</fullName>
    </submittedName>
</protein>
<sequence length="122" mass="13574">MKNNKTTLASFLIIVIIAIGAGLYSQQPDQMVEDETVQNTTAATISPEEKTALQATAFSFVETAEIYVQDGHNLRLKEPQPTNCKKCFTFVFDHYGDPGGLYELTVRINDAGQAEWVEEQDN</sequence>